<dbReference type="PANTHER" id="PTHR46577:SF1">
    <property type="entry name" value="HTH-TYPE TRANSCRIPTIONAL REGULATORY PROTEIN GABR"/>
    <property type="match status" value="1"/>
</dbReference>
<dbReference type="SUPFAM" id="SSF53383">
    <property type="entry name" value="PLP-dependent transferases"/>
    <property type="match status" value="1"/>
</dbReference>
<keyword evidence="4" id="KW-0238">DNA-binding</keyword>
<dbReference type="InterPro" id="IPR036390">
    <property type="entry name" value="WH_DNA-bd_sf"/>
</dbReference>
<evidence type="ECO:0000259" key="6">
    <source>
        <dbReference type="PROSITE" id="PS50949"/>
    </source>
</evidence>
<keyword evidence="2" id="KW-0663">Pyridoxal phosphate</keyword>
<dbReference type="GO" id="GO:0003677">
    <property type="term" value="F:DNA binding"/>
    <property type="evidence" value="ECO:0007669"/>
    <property type="project" value="UniProtKB-KW"/>
</dbReference>
<dbReference type="Gene3D" id="1.10.10.10">
    <property type="entry name" value="Winged helix-like DNA-binding domain superfamily/Winged helix DNA-binding domain"/>
    <property type="match status" value="1"/>
</dbReference>
<evidence type="ECO:0000256" key="5">
    <source>
        <dbReference type="ARBA" id="ARBA00023163"/>
    </source>
</evidence>
<evidence type="ECO:0000256" key="1">
    <source>
        <dbReference type="ARBA" id="ARBA00005384"/>
    </source>
</evidence>
<keyword evidence="3" id="KW-0805">Transcription regulation</keyword>
<dbReference type="SUPFAM" id="SSF46785">
    <property type="entry name" value="Winged helix' DNA-binding domain"/>
    <property type="match status" value="1"/>
</dbReference>
<dbReference type="PROSITE" id="PS50949">
    <property type="entry name" value="HTH_GNTR"/>
    <property type="match status" value="1"/>
</dbReference>
<dbReference type="AlphaFoldDB" id="A0A173YWS0"/>
<accession>A0A173YWS0</accession>
<evidence type="ECO:0000256" key="3">
    <source>
        <dbReference type="ARBA" id="ARBA00023015"/>
    </source>
</evidence>
<sequence length="441" mass="50232">MELILDKNKKKEHLYLEVFHYYRELIMEKKLPPRSRMPSLRKCSQELKLSRTTIENAYLQLAAEGYIISKAQSGYYVTDIADRQHTSVRKTEKHAQTPCRFDFASSGVDRESFRFDLWRRYIKSALRQDERLLSYGEPQGEADLRDTLADYVRERRNVLCSGEDIVIGAGIQSLLHILCPLLEQRQTVSFPNPSFVQGSTVFHDYGFQIDYRNKDCDIIYVSPAHMTKWGDIMPVSRRLELVNYSAAHGSLVIEDDFENEFVYLQKPTPSLFGLAGGQNVVYLGTFSRLLLPSIRISFMVLPPELSALYRKKADQYNQTASKAEQIALCQFIRDGHLAAQTRKLKRLYSVKLKALRSAVREVFGKDSQIQTGAAGTSLALTLSTTLTWQELQKKAQTNGLRLQLLREAPGKITLILSCSSMPVADFVPACKLLKDISQIQN</sequence>
<dbReference type="GO" id="GO:0030170">
    <property type="term" value="F:pyridoxal phosphate binding"/>
    <property type="evidence" value="ECO:0007669"/>
    <property type="project" value="InterPro"/>
</dbReference>
<gene>
    <name evidence="7" type="primary">gabR</name>
    <name evidence="7" type="ORF">ERS852476_00783</name>
</gene>
<evidence type="ECO:0000256" key="4">
    <source>
        <dbReference type="ARBA" id="ARBA00023125"/>
    </source>
</evidence>
<feature type="domain" description="HTH gntR-type" evidence="6">
    <location>
        <begin position="12"/>
        <end position="80"/>
    </location>
</feature>
<evidence type="ECO:0000313" key="8">
    <source>
        <dbReference type="Proteomes" id="UP000095645"/>
    </source>
</evidence>
<dbReference type="InterPro" id="IPR051446">
    <property type="entry name" value="HTH_trans_reg/aminotransferase"/>
</dbReference>
<dbReference type="CDD" id="cd00609">
    <property type="entry name" value="AAT_like"/>
    <property type="match status" value="1"/>
</dbReference>
<dbReference type="PANTHER" id="PTHR46577">
    <property type="entry name" value="HTH-TYPE TRANSCRIPTIONAL REGULATORY PROTEIN GABR"/>
    <property type="match status" value="1"/>
</dbReference>
<reference evidence="7 8" key="1">
    <citation type="submission" date="2015-09" db="EMBL/GenBank/DDBJ databases">
        <authorList>
            <consortium name="Pathogen Informatics"/>
        </authorList>
    </citation>
    <scope>NUCLEOTIDE SEQUENCE [LARGE SCALE GENOMIC DNA]</scope>
    <source>
        <strain evidence="7 8">2789STDY5834861</strain>
    </source>
</reference>
<protein>
    <submittedName>
        <fullName evidence="7">HTH-type transcriptional regulatory protein gabR</fullName>
    </submittedName>
</protein>
<dbReference type="InterPro" id="IPR004839">
    <property type="entry name" value="Aminotransferase_I/II_large"/>
</dbReference>
<organism evidence="7 8">
    <name type="scientific">Blautia obeum</name>
    <dbReference type="NCBI Taxonomy" id="40520"/>
    <lineage>
        <taxon>Bacteria</taxon>
        <taxon>Bacillati</taxon>
        <taxon>Bacillota</taxon>
        <taxon>Clostridia</taxon>
        <taxon>Lachnospirales</taxon>
        <taxon>Lachnospiraceae</taxon>
        <taxon>Blautia</taxon>
    </lineage>
</organism>
<dbReference type="InterPro" id="IPR000524">
    <property type="entry name" value="Tscrpt_reg_HTH_GntR"/>
</dbReference>
<dbReference type="InterPro" id="IPR015421">
    <property type="entry name" value="PyrdxlP-dep_Trfase_major"/>
</dbReference>
<dbReference type="InterPro" id="IPR036388">
    <property type="entry name" value="WH-like_DNA-bd_sf"/>
</dbReference>
<dbReference type="SMART" id="SM00345">
    <property type="entry name" value="HTH_GNTR"/>
    <property type="match status" value="1"/>
</dbReference>
<evidence type="ECO:0000256" key="2">
    <source>
        <dbReference type="ARBA" id="ARBA00022898"/>
    </source>
</evidence>
<comment type="similarity">
    <text evidence="1">In the C-terminal section; belongs to the class-I pyridoxal-phosphate-dependent aminotransferase family.</text>
</comment>
<dbReference type="Pfam" id="PF00392">
    <property type="entry name" value="GntR"/>
    <property type="match status" value="1"/>
</dbReference>
<dbReference type="Gene3D" id="3.40.640.10">
    <property type="entry name" value="Type I PLP-dependent aspartate aminotransferase-like (Major domain)"/>
    <property type="match status" value="1"/>
</dbReference>
<dbReference type="Pfam" id="PF00155">
    <property type="entry name" value="Aminotran_1_2"/>
    <property type="match status" value="1"/>
</dbReference>
<dbReference type="RefSeq" id="WP_055057521.1">
    <property type="nucleotide sequence ID" value="NZ_CYZP01000005.1"/>
</dbReference>
<keyword evidence="5" id="KW-0804">Transcription</keyword>
<dbReference type="Proteomes" id="UP000095645">
    <property type="component" value="Unassembled WGS sequence"/>
</dbReference>
<evidence type="ECO:0000313" key="7">
    <source>
        <dbReference type="EMBL" id="CUN67980.1"/>
    </source>
</evidence>
<dbReference type="EMBL" id="CYZP01000005">
    <property type="protein sequence ID" value="CUN67980.1"/>
    <property type="molecule type" value="Genomic_DNA"/>
</dbReference>
<dbReference type="CDD" id="cd07377">
    <property type="entry name" value="WHTH_GntR"/>
    <property type="match status" value="1"/>
</dbReference>
<proteinExistence type="inferred from homology"/>
<name>A0A173YWS0_9FIRM</name>
<dbReference type="GO" id="GO:0003700">
    <property type="term" value="F:DNA-binding transcription factor activity"/>
    <property type="evidence" value="ECO:0007669"/>
    <property type="project" value="InterPro"/>
</dbReference>
<dbReference type="InterPro" id="IPR015424">
    <property type="entry name" value="PyrdxlP-dep_Trfase"/>
</dbReference>